<keyword evidence="5 8" id="KW-1133">Transmembrane helix</keyword>
<dbReference type="PANTHER" id="PTHR37820">
    <property type="entry name" value="CELL DIVISION PROTEIN DIVIB"/>
    <property type="match status" value="1"/>
</dbReference>
<evidence type="ECO:0000256" key="4">
    <source>
        <dbReference type="ARBA" id="ARBA00022692"/>
    </source>
</evidence>
<sequence>MTKRQAQELFGNIGEYNSDPRKVLLRKKKKLRLKKKAKIFLFLLVLSLIVLYFISDLSRIRTISVEGNQTISTKYIQKVLSQYKKDTIFLLNTNKVEKKVLDMPLIKKADVSKNLLGHLSVRVSEGDILAYATIKNKTYIIDSMGHVFENSPEMGLGDVKKYVKVSHFKSYGQLKKFAKEYVKIPENVHSSVSDIILSNSKTEPFRVRMIMDNGKVLVVRVNEMVDVFERFDYQANNVVQKDVQTYVFMNGKLYMYSSDDKFDYKK</sequence>
<dbReference type="GO" id="GO:0051301">
    <property type="term" value="P:cell division"/>
    <property type="evidence" value="ECO:0007669"/>
    <property type="project" value="UniProtKB-KW"/>
</dbReference>
<dbReference type="PROSITE" id="PS51779">
    <property type="entry name" value="POTRA"/>
    <property type="match status" value="1"/>
</dbReference>
<dbReference type="Pfam" id="PF08478">
    <property type="entry name" value="POTRA_1"/>
    <property type="match status" value="1"/>
</dbReference>
<dbReference type="EMBL" id="JQBL01000010">
    <property type="protein sequence ID" value="KRN50329.1"/>
    <property type="molecule type" value="Genomic_DNA"/>
</dbReference>
<keyword evidence="11" id="KW-1185">Reference proteome</keyword>
<comment type="caution">
    <text evidence="10">The sequence shown here is derived from an EMBL/GenBank/DDBJ whole genome shotgun (WGS) entry which is preliminary data.</text>
</comment>
<dbReference type="Proteomes" id="UP000051841">
    <property type="component" value="Unassembled WGS sequence"/>
</dbReference>
<protein>
    <recommendedName>
        <fullName evidence="9">POTRA domain-containing protein</fullName>
    </recommendedName>
</protein>
<feature type="transmembrane region" description="Helical" evidence="8">
    <location>
        <begin position="37"/>
        <end position="54"/>
    </location>
</feature>
<evidence type="ECO:0000256" key="2">
    <source>
        <dbReference type="ARBA" id="ARBA00022475"/>
    </source>
</evidence>
<keyword evidence="3" id="KW-0132">Cell division</keyword>
<keyword evidence="6 8" id="KW-0472">Membrane</keyword>
<keyword evidence="7" id="KW-0131">Cell cycle</keyword>
<evidence type="ECO:0000256" key="7">
    <source>
        <dbReference type="ARBA" id="ARBA00023306"/>
    </source>
</evidence>
<keyword evidence="4 8" id="KW-0812">Transmembrane</keyword>
<feature type="domain" description="POTRA" evidence="9">
    <location>
        <begin position="58"/>
        <end position="126"/>
    </location>
</feature>
<evidence type="ECO:0000256" key="3">
    <source>
        <dbReference type="ARBA" id="ARBA00022618"/>
    </source>
</evidence>
<organism evidence="10 11">
    <name type="scientific">Kandleria vitulina DSM 20405</name>
    <dbReference type="NCBI Taxonomy" id="1410657"/>
    <lineage>
        <taxon>Bacteria</taxon>
        <taxon>Bacillati</taxon>
        <taxon>Bacillota</taxon>
        <taxon>Erysipelotrichia</taxon>
        <taxon>Erysipelotrichales</taxon>
        <taxon>Coprobacillaceae</taxon>
        <taxon>Kandleria</taxon>
    </lineage>
</organism>
<dbReference type="AlphaFoldDB" id="A0A0R2HB83"/>
<reference evidence="10 11" key="1">
    <citation type="journal article" date="2015" name="Genome Announc.">
        <title>Expanding the biotechnology potential of lactobacilli through comparative genomics of 213 strains and associated genera.</title>
        <authorList>
            <person name="Sun Z."/>
            <person name="Harris H.M."/>
            <person name="McCann A."/>
            <person name="Guo C."/>
            <person name="Argimon S."/>
            <person name="Zhang W."/>
            <person name="Yang X."/>
            <person name="Jeffery I.B."/>
            <person name="Cooney J.C."/>
            <person name="Kagawa T.F."/>
            <person name="Liu W."/>
            <person name="Song Y."/>
            <person name="Salvetti E."/>
            <person name="Wrobel A."/>
            <person name="Rasinkangas P."/>
            <person name="Parkhill J."/>
            <person name="Rea M.C."/>
            <person name="O'Sullivan O."/>
            <person name="Ritari J."/>
            <person name="Douillard F.P."/>
            <person name="Paul Ross R."/>
            <person name="Yang R."/>
            <person name="Briner A.E."/>
            <person name="Felis G.E."/>
            <person name="de Vos W.M."/>
            <person name="Barrangou R."/>
            <person name="Klaenhammer T.R."/>
            <person name="Caufield P.W."/>
            <person name="Cui Y."/>
            <person name="Zhang H."/>
            <person name="O'Toole P.W."/>
        </authorList>
    </citation>
    <scope>NUCLEOTIDE SEQUENCE [LARGE SCALE GENOMIC DNA]</scope>
    <source>
        <strain evidence="10 11">DSM 20405</strain>
    </source>
</reference>
<keyword evidence="2" id="KW-1003">Cell membrane</keyword>
<dbReference type="PANTHER" id="PTHR37820:SF1">
    <property type="entry name" value="CELL DIVISION PROTEIN FTSQ"/>
    <property type="match status" value="1"/>
</dbReference>
<dbReference type="InterPro" id="IPR005548">
    <property type="entry name" value="Cell_div_FtsQ/DivIB_C"/>
</dbReference>
<evidence type="ECO:0000256" key="8">
    <source>
        <dbReference type="SAM" id="Phobius"/>
    </source>
</evidence>
<dbReference type="PATRIC" id="fig|1410657.5.peg.200"/>
<evidence type="ECO:0000256" key="6">
    <source>
        <dbReference type="ARBA" id="ARBA00023136"/>
    </source>
</evidence>
<dbReference type="GO" id="GO:0005886">
    <property type="term" value="C:plasma membrane"/>
    <property type="evidence" value="ECO:0007669"/>
    <property type="project" value="TreeGrafter"/>
</dbReference>
<evidence type="ECO:0000259" key="9">
    <source>
        <dbReference type="PROSITE" id="PS51779"/>
    </source>
</evidence>
<dbReference type="InterPro" id="IPR013685">
    <property type="entry name" value="POTRA_FtsQ_type"/>
</dbReference>
<dbReference type="Gene3D" id="3.40.50.10960">
    <property type="match status" value="1"/>
</dbReference>
<dbReference type="InterPro" id="IPR034746">
    <property type="entry name" value="POTRA"/>
</dbReference>
<gene>
    <name evidence="10" type="ORF">IV49_GL000197</name>
</gene>
<evidence type="ECO:0000256" key="5">
    <source>
        <dbReference type="ARBA" id="ARBA00022989"/>
    </source>
</evidence>
<proteinExistence type="predicted"/>
<accession>A0A0R2HB83</accession>
<comment type="subcellular location">
    <subcellularLocation>
        <location evidence="1">Membrane</location>
    </subcellularLocation>
</comment>
<evidence type="ECO:0000313" key="10">
    <source>
        <dbReference type="EMBL" id="KRN50329.1"/>
    </source>
</evidence>
<evidence type="ECO:0000313" key="11">
    <source>
        <dbReference type="Proteomes" id="UP000051841"/>
    </source>
</evidence>
<dbReference type="RefSeq" id="WP_031590114.1">
    <property type="nucleotide sequence ID" value="NZ_JQBL01000010.1"/>
</dbReference>
<evidence type="ECO:0000256" key="1">
    <source>
        <dbReference type="ARBA" id="ARBA00004370"/>
    </source>
</evidence>
<name>A0A0R2HB83_9FIRM</name>
<dbReference type="Gene3D" id="3.10.20.310">
    <property type="entry name" value="membrane protein fhac"/>
    <property type="match status" value="1"/>
</dbReference>
<dbReference type="InterPro" id="IPR050487">
    <property type="entry name" value="FtsQ_DivIB"/>
</dbReference>
<dbReference type="Pfam" id="PF03799">
    <property type="entry name" value="FtsQ_DivIB_C"/>
    <property type="match status" value="1"/>
</dbReference>